<evidence type="ECO:0000256" key="12">
    <source>
        <dbReference type="ARBA" id="ARBA00023139"/>
    </source>
</evidence>
<keyword evidence="7" id="KW-0732">Signal</keyword>
<keyword evidence="19" id="KW-1185">Reference proteome</keyword>
<keyword evidence="12" id="KW-0564">Palmitate</keyword>
<evidence type="ECO:0000313" key="19">
    <source>
        <dbReference type="Proteomes" id="UP001165583"/>
    </source>
</evidence>
<keyword evidence="5" id="KW-0762">Sugar transport</keyword>
<keyword evidence="13" id="KW-0998">Cell outer membrane</keyword>
<evidence type="ECO:0000256" key="7">
    <source>
        <dbReference type="ARBA" id="ARBA00022729"/>
    </source>
</evidence>
<evidence type="ECO:0000256" key="15">
    <source>
        <dbReference type="SAM" id="MobiDB-lite"/>
    </source>
</evidence>
<evidence type="ECO:0000256" key="8">
    <source>
        <dbReference type="ARBA" id="ARBA00023047"/>
    </source>
</evidence>
<dbReference type="InterPro" id="IPR003715">
    <property type="entry name" value="Poly_export_N"/>
</dbReference>
<keyword evidence="3" id="KW-0813">Transport</keyword>
<dbReference type="Proteomes" id="UP001165583">
    <property type="component" value="Unassembled WGS sequence"/>
</dbReference>
<dbReference type="Pfam" id="PF02563">
    <property type="entry name" value="Poly_export"/>
    <property type="match status" value="1"/>
</dbReference>
<comment type="subcellular location">
    <subcellularLocation>
        <location evidence="1">Cell outer membrane</location>
        <topology evidence="1">Multi-pass membrane protein</topology>
    </subcellularLocation>
</comment>
<evidence type="ECO:0000256" key="4">
    <source>
        <dbReference type="ARBA" id="ARBA00022452"/>
    </source>
</evidence>
<comment type="similarity">
    <text evidence="2">Belongs to the BexD/CtrA/VexA family.</text>
</comment>
<dbReference type="EMBL" id="JANZXA010000006">
    <property type="protein sequence ID" value="MCT2399908.1"/>
    <property type="molecule type" value="Genomic_DNA"/>
</dbReference>
<dbReference type="InterPro" id="IPR054765">
    <property type="entry name" value="SLBB_dom"/>
</dbReference>
<keyword evidence="10" id="KW-0626">Porin</keyword>
<evidence type="ECO:0000256" key="5">
    <source>
        <dbReference type="ARBA" id="ARBA00022597"/>
    </source>
</evidence>
<dbReference type="PANTHER" id="PTHR33619">
    <property type="entry name" value="POLYSACCHARIDE EXPORT PROTEIN GFCE-RELATED"/>
    <property type="match status" value="1"/>
</dbReference>
<evidence type="ECO:0000259" key="16">
    <source>
        <dbReference type="Pfam" id="PF02563"/>
    </source>
</evidence>
<evidence type="ECO:0000256" key="13">
    <source>
        <dbReference type="ARBA" id="ARBA00023237"/>
    </source>
</evidence>
<evidence type="ECO:0000313" key="18">
    <source>
        <dbReference type="EMBL" id="MCT2399908.1"/>
    </source>
</evidence>
<feature type="domain" description="Polysaccharide export protein N-terminal" evidence="16">
    <location>
        <begin position="16"/>
        <end position="85"/>
    </location>
</feature>
<proteinExistence type="inferred from homology"/>
<dbReference type="Gene3D" id="3.10.560.10">
    <property type="entry name" value="Outer membrane lipoprotein wza domain like"/>
    <property type="match status" value="1"/>
</dbReference>
<sequence>MCLALSHQSVRAEPGEPSPYRLSPGDRVAITLPLHPELNATGPIGPDGRFSLPMAGQVELGGLTVDEAQGAISAALHEARLVANARPSLAVEKFGGTVFVGGEVRNPGQVELTGPLNPLQAIISAGGLLGTARSKRIAVIRPTVSGPGNVYTMNVRSFVKTGDPQGNIVLHAGDIVFVPKSGIAEVNLWLDQHINGIIPDALHFNVNLGDGNNQTSAIVTP</sequence>
<dbReference type="InterPro" id="IPR049712">
    <property type="entry name" value="Poly_export"/>
</dbReference>
<keyword evidence="14" id="KW-0449">Lipoprotein</keyword>
<keyword evidence="8" id="KW-0625">Polysaccharide transport</keyword>
<feature type="region of interest" description="Disordered" evidence="15">
    <location>
        <begin position="1"/>
        <end position="23"/>
    </location>
</feature>
<protein>
    <submittedName>
        <fullName evidence="18">Polysaccharide export protein</fullName>
    </submittedName>
</protein>
<organism evidence="18 19">
    <name type="scientific">Novosphingobium mangrovi</name>
    <name type="common">ex Huang et al. 2023</name>
    <dbReference type="NCBI Taxonomy" id="2976432"/>
    <lineage>
        <taxon>Bacteria</taxon>
        <taxon>Pseudomonadati</taxon>
        <taxon>Pseudomonadota</taxon>
        <taxon>Alphaproteobacteria</taxon>
        <taxon>Sphingomonadales</taxon>
        <taxon>Sphingomonadaceae</taxon>
        <taxon>Novosphingobium</taxon>
    </lineage>
</organism>
<keyword evidence="4" id="KW-1134">Transmembrane beta strand</keyword>
<evidence type="ECO:0000256" key="3">
    <source>
        <dbReference type="ARBA" id="ARBA00022448"/>
    </source>
</evidence>
<evidence type="ECO:0000256" key="14">
    <source>
        <dbReference type="ARBA" id="ARBA00023288"/>
    </source>
</evidence>
<evidence type="ECO:0000256" key="10">
    <source>
        <dbReference type="ARBA" id="ARBA00023114"/>
    </source>
</evidence>
<evidence type="ECO:0000256" key="1">
    <source>
        <dbReference type="ARBA" id="ARBA00004571"/>
    </source>
</evidence>
<keyword evidence="11" id="KW-0472">Membrane</keyword>
<feature type="domain" description="SLBB" evidence="17">
    <location>
        <begin position="98"/>
        <end position="178"/>
    </location>
</feature>
<comment type="caution">
    <text evidence="18">The sequence shown here is derived from an EMBL/GenBank/DDBJ whole genome shotgun (WGS) entry which is preliminary data.</text>
</comment>
<keyword evidence="6" id="KW-0812">Transmembrane</keyword>
<gene>
    <name evidence="18" type="ORF">NZK81_10125</name>
</gene>
<evidence type="ECO:0000259" key="17">
    <source>
        <dbReference type="Pfam" id="PF22461"/>
    </source>
</evidence>
<dbReference type="Pfam" id="PF22461">
    <property type="entry name" value="SLBB_2"/>
    <property type="match status" value="1"/>
</dbReference>
<accession>A0ABT2I525</accession>
<evidence type="ECO:0000256" key="11">
    <source>
        <dbReference type="ARBA" id="ARBA00023136"/>
    </source>
</evidence>
<keyword evidence="9" id="KW-0406">Ion transport</keyword>
<evidence type="ECO:0000256" key="9">
    <source>
        <dbReference type="ARBA" id="ARBA00023065"/>
    </source>
</evidence>
<evidence type="ECO:0000256" key="6">
    <source>
        <dbReference type="ARBA" id="ARBA00022692"/>
    </source>
</evidence>
<reference evidence="18" key="1">
    <citation type="submission" date="2022-09" db="EMBL/GenBank/DDBJ databases">
        <title>Novosphingobium sp. Nov., a polycyclic aromatic hydrocarbon-degrading bacterium isolated form mangrove sediments in HongKong.</title>
        <authorList>
            <person name="Hu Z."/>
        </authorList>
    </citation>
    <scope>NUCLEOTIDE SEQUENCE</scope>
    <source>
        <strain evidence="18">HK4-1</strain>
    </source>
</reference>
<dbReference type="PANTHER" id="PTHR33619:SF3">
    <property type="entry name" value="POLYSACCHARIDE EXPORT PROTEIN GFCE-RELATED"/>
    <property type="match status" value="1"/>
</dbReference>
<evidence type="ECO:0000256" key="2">
    <source>
        <dbReference type="ARBA" id="ARBA00009450"/>
    </source>
</evidence>
<name>A0ABT2I525_9SPHN</name>